<feature type="region of interest" description="Disordered" evidence="10">
    <location>
        <begin position="91"/>
        <end position="112"/>
    </location>
</feature>
<organism evidence="11 12">
    <name type="scientific">Caldimonas brevitalea</name>
    <dbReference type="NCBI Taxonomy" id="413882"/>
    <lineage>
        <taxon>Bacteria</taxon>
        <taxon>Pseudomonadati</taxon>
        <taxon>Pseudomonadota</taxon>
        <taxon>Betaproteobacteria</taxon>
        <taxon>Burkholderiales</taxon>
        <taxon>Sphaerotilaceae</taxon>
        <taxon>Caldimonas</taxon>
    </lineage>
</organism>
<keyword evidence="6 8" id="KW-0472">Membrane</keyword>
<comment type="subcellular location">
    <subcellularLocation>
        <location evidence="8">Cell inner membrane</location>
        <topology evidence="8">Single-pass type II membrane protein</topology>
    </subcellularLocation>
    <subcellularLocation>
        <location evidence="1">Cell membrane</location>
        <topology evidence="1">Single-pass type II membrane protein</topology>
    </subcellularLocation>
    <text evidence="8">Localizes to the division septum where it forms a ring structure.</text>
</comment>
<comment type="subunit">
    <text evidence="8">Part of a complex composed of FtsB, FtsL and FtsQ.</text>
</comment>
<evidence type="ECO:0000256" key="9">
    <source>
        <dbReference type="NCBIfam" id="TIGR02209"/>
    </source>
</evidence>
<sequence length="112" mass="12196">MATRLNIVLFIALVLSGLYLVRISYEARRVFVEVERSQAEERTLQTQFEQLELEKRAQATPLRVEKVAREKLQMRTASAAVTHYVTLPAGAASASSAAAPVPAPSAADGGQR</sequence>
<dbReference type="InterPro" id="IPR011922">
    <property type="entry name" value="Cell_div_FtsL"/>
</dbReference>
<dbReference type="STRING" id="413882.AAW51_1172"/>
<keyword evidence="4 8" id="KW-0812">Transmembrane</keyword>
<evidence type="ECO:0000256" key="5">
    <source>
        <dbReference type="ARBA" id="ARBA00022989"/>
    </source>
</evidence>
<evidence type="ECO:0000256" key="6">
    <source>
        <dbReference type="ARBA" id="ARBA00023136"/>
    </source>
</evidence>
<accession>A0A0G3BIQ6</accession>
<evidence type="ECO:0000256" key="3">
    <source>
        <dbReference type="ARBA" id="ARBA00022618"/>
    </source>
</evidence>
<keyword evidence="3 8" id="KW-0132">Cell division</keyword>
<dbReference type="OrthoDB" id="5298556at2"/>
<keyword evidence="5 8" id="KW-1133">Transmembrane helix</keyword>
<proteinExistence type="inferred from homology"/>
<protein>
    <recommendedName>
        <fullName evidence="8 9">Cell division protein FtsL</fullName>
    </recommendedName>
</protein>
<gene>
    <name evidence="8 11" type="primary">ftsL</name>
    <name evidence="11" type="ORF">AAW51_1172</name>
</gene>
<comment type="similarity">
    <text evidence="8">Belongs to the FtsL family.</text>
</comment>
<dbReference type="EMBL" id="CP011371">
    <property type="protein sequence ID" value="AKJ27863.1"/>
    <property type="molecule type" value="Genomic_DNA"/>
</dbReference>
<dbReference type="PATRIC" id="fig|413882.6.peg.1234"/>
<evidence type="ECO:0000256" key="7">
    <source>
        <dbReference type="ARBA" id="ARBA00023306"/>
    </source>
</evidence>
<dbReference type="GO" id="GO:0043093">
    <property type="term" value="P:FtsZ-dependent cytokinesis"/>
    <property type="evidence" value="ECO:0007669"/>
    <property type="project" value="UniProtKB-UniRule"/>
</dbReference>
<evidence type="ECO:0000256" key="8">
    <source>
        <dbReference type="HAMAP-Rule" id="MF_00910"/>
    </source>
</evidence>
<name>A0A0G3BIQ6_9BURK</name>
<dbReference type="NCBIfam" id="TIGR02209">
    <property type="entry name" value="ftsL_broad"/>
    <property type="match status" value="1"/>
</dbReference>
<dbReference type="Proteomes" id="UP000035352">
    <property type="component" value="Chromosome"/>
</dbReference>
<evidence type="ECO:0000256" key="10">
    <source>
        <dbReference type="SAM" id="MobiDB-lite"/>
    </source>
</evidence>
<dbReference type="KEGG" id="pbh:AAW51_1172"/>
<keyword evidence="12" id="KW-1185">Reference proteome</keyword>
<evidence type="ECO:0000313" key="11">
    <source>
        <dbReference type="EMBL" id="AKJ27863.1"/>
    </source>
</evidence>
<evidence type="ECO:0000256" key="4">
    <source>
        <dbReference type="ARBA" id="ARBA00022692"/>
    </source>
</evidence>
<evidence type="ECO:0000313" key="12">
    <source>
        <dbReference type="Proteomes" id="UP000035352"/>
    </source>
</evidence>
<reference evidence="11 12" key="1">
    <citation type="submission" date="2015-05" db="EMBL/GenBank/DDBJ databases">
        <authorList>
            <person name="Tang B."/>
            <person name="Yu Y."/>
        </authorList>
    </citation>
    <scope>NUCLEOTIDE SEQUENCE [LARGE SCALE GENOMIC DNA]</scope>
    <source>
        <strain evidence="11 12">DSM 7029</strain>
    </source>
</reference>
<dbReference type="PANTHER" id="PTHR37479">
    <property type="entry name" value="CELL DIVISION PROTEIN FTSL"/>
    <property type="match status" value="1"/>
</dbReference>
<dbReference type="RefSeq" id="WP_047193856.1">
    <property type="nucleotide sequence ID" value="NZ_CP011371.1"/>
</dbReference>
<dbReference type="GO" id="GO:0005886">
    <property type="term" value="C:plasma membrane"/>
    <property type="evidence" value="ECO:0007669"/>
    <property type="project" value="UniProtKB-SubCell"/>
</dbReference>
<keyword evidence="7 8" id="KW-0131">Cell cycle</keyword>
<dbReference type="Pfam" id="PF04999">
    <property type="entry name" value="FtsL"/>
    <property type="match status" value="1"/>
</dbReference>
<keyword evidence="8" id="KW-0997">Cell inner membrane</keyword>
<keyword evidence="2 8" id="KW-1003">Cell membrane</keyword>
<comment type="function">
    <text evidence="8">Essential cell division protein. May link together the upstream cell division proteins, which are predominantly cytoplasmic, with the downstream cell division proteins, which are predominantly periplasmic.</text>
</comment>
<evidence type="ECO:0000256" key="1">
    <source>
        <dbReference type="ARBA" id="ARBA00004401"/>
    </source>
</evidence>
<dbReference type="GO" id="GO:0032153">
    <property type="term" value="C:cell division site"/>
    <property type="evidence" value="ECO:0007669"/>
    <property type="project" value="UniProtKB-UniRule"/>
</dbReference>
<dbReference type="AlphaFoldDB" id="A0A0G3BIQ6"/>
<evidence type="ECO:0000256" key="2">
    <source>
        <dbReference type="ARBA" id="ARBA00022475"/>
    </source>
</evidence>
<dbReference type="PANTHER" id="PTHR37479:SF1">
    <property type="entry name" value="CELL DIVISION PROTEIN FTSL"/>
    <property type="match status" value="1"/>
</dbReference>
<dbReference type="HAMAP" id="MF_00910">
    <property type="entry name" value="FtsL"/>
    <property type="match status" value="1"/>
</dbReference>